<dbReference type="STRING" id="1122247.GCA_000379865_03837"/>
<organism evidence="1 2">
    <name type="scientific">Mycolicibacterium hassiacum (strain DSM 44199 / CIP 105218 / JCM 12690 / 3849)</name>
    <name type="common">Mycobacterium hassiacum</name>
    <dbReference type="NCBI Taxonomy" id="1122247"/>
    <lineage>
        <taxon>Bacteria</taxon>
        <taxon>Bacillati</taxon>
        <taxon>Actinomycetota</taxon>
        <taxon>Actinomycetes</taxon>
        <taxon>Mycobacteriales</taxon>
        <taxon>Mycobacteriaceae</taxon>
        <taxon>Mycolicibacterium</taxon>
    </lineage>
</organism>
<dbReference type="InterPro" id="IPR009057">
    <property type="entry name" value="Homeodomain-like_sf"/>
</dbReference>
<dbReference type="PROSITE" id="PS50977">
    <property type="entry name" value="HTH_TETR_2"/>
    <property type="match status" value="1"/>
</dbReference>
<dbReference type="OrthoDB" id="4709966at2"/>
<proteinExistence type="predicted"/>
<dbReference type="InterPro" id="IPR001647">
    <property type="entry name" value="HTH_TetR"/>
</dbReference>
<dbReference type="eggNOG" id="COG1309">
    <property type="taxonomic scope" value="Bacteria"/>
</dbReference>
<gene>
    <name evidence="1" type="ORF">C731_0987</name>
</gene>
<dbReference type="EMBL" id="AMRA01000026">
    <property type="protein sequence ID" value="EKF25004.1"/>
    <property type="molecule type" value="Genomic_DNA"/>
</dbReference>
<dbReference type="InterPro" id="IPR050109">
    <property type="entry name" value="HTH-type_TetR-like_transc_reg"/>
</dbReference>
<keyword evidence="2" id="KW-1185">Reference proteome</keyword>
<dbReference type="PANTHER" id="PTHR30055:SF234">
    <property type="entry name" value="HTH-TYPE TRANSCRIPTIONAL REGULATOR BETI"/>
    <property type="match status" value="1"/>
</dbReference>
<dbReference type="Pfam" id="PF00440">
    <property type="entry name" value="TetR_N"/>
    <property type="match status" value="1"/>
</dbReference>
<dbReference type="AlphaFoldDB" id="K5BKK1"/>
<accession>K5BKK1</accession>
<dbReference type="PATRIC" id="fig|1122247.3.peg.948"/>
<dbReference type="InterPro" id="IPR025996">
    <property type="entry name" value="MT1864/Rv1816-like_C"/>
</dbReference>
<dbReference type="Gene3D" id="1.10.357.10">
    <property type="entry name" value="Tetracycline Repressor, domain 2"/>
    <property type="match status" value="1"/>
</dbReference>
<reference evidence="1 2" key="1">
    <citation type="journal article" date="2012" name="J. Bacteriol.">
        <title>Genome sequence of Mycobacterium hassiacum DSM 44199, a rare source of heat-stable mycobacterial proteins.</title>
        <authorList>
            <person name="Tiago I."/>
            <person name="Maranha A."/>
            <person name="Mendes V."/>
            <person name="Alarico S."/>
            <person name="Moynihan P.J."/>
            <person name="Clarke A.J."/>
            <person name="Macedo-Ribeiro S."/>
            <person name="Pereira P.J."/>
            <person name="Empadinhas N."/>
        </authorList>
    </citation>
    <scope>NUCLEOTIDE SEQUENCE [LARGE SCALE GENOMIC DNA]</scope>
    <source>
        <strain evidence="2">DSM 44199 / CIP 105218 / JCM 12690 / 3849</strain>
    </source>
</reference>
<dbReference type="PANTHER" id="PTHR30055">
    <property type="entry name" value="HTH-TYPE TRANSCRIPTIONAL REGULATOR RUTR"/>
    <property type="match status" value="1"/>
</dbReference>
<sequence>MPRAKQRTPQLRDHVLAVAIATLGEEGIARFTTRLVAERAGTSVPAVYELFGDKAGLVRAMFFEGFRRLGAELAAIPVSDDPLADLERVVPVFRRFCRDYPRLAQVMFSRPFADFEPGPEERAAGAAVREVFVGRIQRCVDAGLLAGDVADIAHVLLALAQGLAVQELGRWLGSSAADVERRWRLGVRSLLDGFSPAARPRDA</sequence>
<dbReference type="RefSeq" id="WP_005625296.1">
    <property type="nucleotide sequence ID" value="NZ_AMRA01000026.1"/>
</dbReference>
<protein>
    <submittedName>
        <fullName evidence="1">Bacterial regulatory s, tetR family protein</fullName>
    </submittedName>
</protein>
<dbReference type="GO" id="GO:0003700">
    <property type="term" value="F:DNA-binding transcription factor activity"/>
    <property type="evidence" value="ECO:0007669"/>
    <property type="project" value="TreeGrafter"/>
</dbReference>
<name>K5BKK1_MYCHD</name>
<dbReference type="Pfam" id="PF13305">
    <property type="entry name" value="TetR_C_33"/>
    <property type="match status" value="1"/>
</dbReference>
<dbReference type="Proteomes" id="UP000006265">
    <property type="component" value="Unassembled WGS sequence"/>
</dbReference>
<dbReference type="SUPFAM" id="SSF46689">
    <property type="entry name" value="Homeodomain-like"/>
    <property type="match status" value="1"/>
</dbReference>
<dbReference type="GO" id="GO:0000976">
    <property type="term" value="F:transcription cis-regulatory region binding"/>
    <property type="evidence" value="ECO:0007669"/>
    <property type="project" value="TreeGrafter"/>
</dbReference>
<comment type="caution">
    <text evidence="1">The sequence shown here is derived from an EMBL/GenBank/DDBJ whole genome shotgun (WGS) entry which is preliminary data.</text>
</comment>
<dbReference type="SUPFAM" id="SSF48498">
    <property type="entry name" value="Tetracyclin repressor-like, C-terminal domain"/>
    <property type="match status" value="1"/>
</dbReference>
<dbReference type="InterPro" id="IPR036271">
    <property type="entry name" value="Tet_transcr_reg_TetR-rel_C_sf"/>
</dbReference>
<evidence type="ECO:0000313" key="1">
    <source>
        <dbReference type="EMBL" id="EKF25004.1"/>
    </source>
</evidence>
<evidence type="ECO:0000313" key="2">
    <source>
        <dbReference type="Proteomes" id="UP000006265"/>
    </source>
</evidence>